<dbReference type="EMBL" id="OV725080">
    <property type="protein sequence ID" value="CAH1400500.1"/>
    <property type="molecule type" value="Genomic_DNA"/>
</dbReference>
<proteinExistence type="predicted"/>
<evidence type="ECO:0000313" key="2">
    <source>
        <dbReference type="Proteomes" id="UP001152798"/>
    </source>
</evidence>
<gene>
    <name evidence="1" type="ORF">NEZAVI_LOCUS9723</name>
</gene>
<organism evidence="1 2">
    <name type="scientific">Nezara viridula</name>
    <name type="common">Southern green stink bug</name>
    <name type="synonym">Cimex viridulus</name>
    <dbReference type="NCBI Taxonomy" id="85310"/>
    <lineage>
        <taxon>Eukaryota</taxon>
        <taxon>Metazoa</taxon>
        <taxon>Ecdysozoa</taxon>
        <taxon>Arthropoda</taxon>
        <taxon>Hexapoda</taxon>
        <taxon>Insecta</taxon>
        <taxon>Pterygota</taxon>
        <taxon>Neoptera</taxon>
        <taxon>Paraneoptera</taxon>
        <taxon>Hemiptera</taxon>
        <taxon>Heteroptera</taxon>
        <taxon>Panheteroptera</taxon>
        <taxon>Pentatomomorpha</taxon>
        <taxon>Pentatomoidea</taxon>
        <taxon>Pentatomidae</taxon>
        <taxon>Pentatominae</taxon>
        <taxon>Nezara</taxon>
    </lineage>
</organism>
<dbReference type="AlphaFoldDB" id="A0A9P0HDT2"/>
<sequence length="147" mass="16654">MTLLSGQRFPRDIPIMRKIEEWTVFLEVFPEEYCTIGTVNLKAFFSRIEKNRPPPQRGIVTRDRPQALESRLVKGLVVVKIRKGDDLDKTLDSAGCREDPLCTRRDNDPKDSVVVRALNSTLSAALNHPPVPKGFSTLPLSRRESLI</sequence>
<keyword evidence="2" id="KW-1185">Reference proteome</keyword>
<accession>A0A9P0HDT2</accession>
<protein>
    <submittedName>
        <fullName evidence="1">Uncharacterized protein</fullName>
    </submittedName>
</protein>
<dbReference type="Proteomes" id="UP001152798">
    <property type="component" value="Chromosome 4"/>
</dbReference>
<evidence type="ECO:0000313" key="1">
    <source>
        <dbReference type="EMBL" id="CAH1400500.1"/>
    </source>
</evidence>
<name>A0A9P0HDT2_NEZVI</name>
<reference evidence="1" key="1">
    <citation type="submission" date="2022-01" db="EMBL/GenBank/DDBJ databases">
        <authorList>
            <person name="King R."/>
        </authorList>
    </citation>
    <scope>NUCLEOTIDE SEQUENCE</scope>
</reference>